<dbReference type="EMBL" id="JXRQ01000025">
    <property type="protein sequence ID" value="KIL46475.1"/>
    <property type="molecule type" value="Genomic_DNA"/>
</dbReference>
<dbReference type="PATRIC" id="fig|135826.4.peg.2588"/>
<evidence type="ECO:0000313" key="2">
    <source>
        <dbReference type="Proteomes" id="UP000031950"/>
    </source>
</evidence>
<dbReference type="RefSeq" id="WP_041123143.1">
    <property type="nucleotide sequence ID" value="NZ_JXRQ01000025.1"/>
</dbReference>
<name>A0A0C2R8C6_9BACL</name>
<dbReference type="OrthoDB" id="2619783at2"/>
<sequence length="84" mass="9944">MINEKMDAMVEKYAELLTGDTSEQSIEEIKMYVLYNHIAKTMPALARHWNSLYPEGKEEMKRIVRDIQQKNKAVREENKEDDNI</sequence>
<evidence type="ECO:0008006" key="3">
    <source>
        <dbReference type="Google" id="ProtNLM"/>
    </source>
</evidence>
<dbReference type="AlphaFoldDB" id="A0A0C2R8C6"/>
<comment type="caution">
    <text evidence="1">The sequence shown here is derived from an EMBL/GenBank/DDBJ whole genome shotgun (WGS) entry which is preliminary data.</text>
</comment>
<dbReference type="Proteomes" id="UP000031950">
    <property type="component" value="Unassembled WGS sequence"/>
</dbReference>
<organism evidence="1 2">
    <name type="scientific">Jeotgalibacillus alimentarius</name>
    <dbReference type="NCBI Taxonomy" id="135826"/>
    <lineage>
        <taxon>Bacteria</taxon>
        <taxon>Bacillati</taxon>
        <taxon>Bacillota</taxon>
        <taxon>Bacilli</taxon>
        <taxon>Bacillales</taxon>
        <taxon>Caryophanaceae</taxon>
        <taxon>Jeotgalibacillus</taxon>
    </lineage>
</organism>
<protein>
    <recommendedName>
        <fullName evidence="3">DUF2573 domain-containing protein</fullName>
    </recommendedName>
</protein>
<dbReference type="InterPro" id="IPR020393">
    <property type="entry name" value="Uncharacterised_YusU"/>
</dbReference>
<gene>
    <name evidence="1" type="ORF">KP77_26020</name>
</gene>
<reference evidence="1 2" key="1">
    <citation type="submission" date="2015-01" db="EMBL/GenBank/DDBJ databases">
        <title>Genome sequence of Jeotgalibacillus alimentarius.</title>
        <authorList>
            <person name="Goh K.M."/>
            <person name="Chan K.-G."/>
            <person name="Yaakop A.S."/>
            <person name="Ee R."/>
            <person name="Gan H.M."/>
            <person name="Chan C.S."/>
        </authorList>
    </citation>
    <scope>NUCLEOTIDE SEQUENCE [LARGE SCALE GENOMIC DNA]</scope>
    <source>
        <strain evidence="1 2">YKJ-13</strain>
    </source>
</reference>
<keyword evidence="2" id="KW-1185">Reference proteome</keyword>
<evidence type="ECO:0000313" key="1">
    <source>
        <dbReference type="EMBL" id="KIL46475.1"/>
    </source>
</evidence>
<accession>A0A0C2R8C6</accession>
<dbReference type="Pfam" id="PF10835">
    <property type="entry name" value="DUF2573"/>
    <property type="match status" value="1"/>
</dbReference>
<proteinExistence type="predicted"/>